<protein>
    <recommendedName>
        <fullName evidence="7">YqgF/RNase H-like domain-containing protein</fullName>
    </recommendedName>
</protein>
<keyword evidence="2" id="KW-0690">Ribosome biogenesis</keyword>
<keyword evidence="6" id="KW-0472">Membrane</keyword>
<dbReference type="AlphaFoldDB" id="A0A804NCY3"/>
<gene>
    <name evidence="8" type="primary">LOC100217155</name>
</gene>
<dbReference type="OrthoDB" id="10261669at2759"/>
<dbReference type="EnsemblPlants" id="Zm00001eb152210_T001">
    <property type="protein sequence ID" value="Zm00001eb152210_P001"/>
    <property type="gene ID" value="Zm00001eb152210"/>
</dbReference>
<organism evidence="8 9">
    <name type="scientific">Zea mays</name>
    <name type="common">Maize</name>
    <dbReference type="NCBI Taxonomy" id="4577"/>
    <lineage>
        <taxon>Eukaryota</taxon>
        <taxon>Viridiplantae</taxon>
        <taxon>Streptophyta</taxon>
        <taxon>Embryophyta</taxon>
        <taxon>Tracheophyta</taxon>
        <taxon>Spermatophyta</taxon>
        <taxon>Magnoliopsida</taxon>
        <taxon>Liliopsida</taxon>
        <taxon>Poales</taxon>
        <taxon>Poaceae</taxon>
        <taxon>PACMAD clade</taxon>
        <taxon>Panicoideae</taxon>
        <taxon>Andropogonodae</taxon>
        <taxon>Andropogoneae</taxon>
        <taxon>Tripsacinae</taxon>
        <taxon>Zea</taxon>
    </lineage>
</organism>
<evidence type="ECO:0000256" key="6">
    <source>
        <dbReference type="SAM" id="Phobius"/>
    </source>
</evidence>
<dbReference type="InterPro" id="IPR006641">
    <property type="entry name" value="YqgF/RNaseH-like_dom"/>
</dbReference>
<keyword evidence="3" id="KW-0540">Nuclease</keyword>
<feature type="compositionally biased region" description="Polar residues" evidence="5">
    <location>
        <begin position="275"/>
        <end position="287"/>
    </location>
</feature>
<dbReference type="Gramene" id="Zm00001eb152210_T001">
    <property type="protein sequence ID" value="Zm00001eb152210_P001"/>
    <property type="gene ID" value="Zm00001eb152210"/>
</dbReference>
<evidence type="ECO:0000256" key="2">
    <source>
        <dbReference type="ARBA" id="ARBA00022517"/>
    </source>
</evidence>
<dbReference type="SMART" id="SM00732">
    <property type="entry name" value="YqgFc"/>
    <property type="match status" value="1"/>
</dbReference>
<sequence length="287" mass="31553">MRLLQAEELFRKVLEVGSKNKAARLLGLDVGSKYVGVAISDEKNRVAMPLRFGKLCESVTPDLHPFSLCSIRLGQAGQTIYLIGCFSLNLFSLIPCVLLWSFVTISSVAVTQLSLRRFEYLPFLVPCVLAWSFAIIASVAVTNVLCRTKTNINLMADDFKTLVSMYSIAGFVVGYPFKIYGQPCASAIQVSLAGELCKTGKLDDLPYAYWDENFTSKCVEALLHPLNLKDLDDAKTMTDKFAAVCILQGQNQTYSTDPRAPQGKNECRRQPSPPSQATRALGSDQTG</sequence>
<evidence type="ECO:0000256" key="5">
    <source>
        <dbReference type="SAM" id="MobiDB-lite"/>
    </source>
</evidence>
<evidence type="ECO:0000313" key="8">
    <source>
        <dbReference type="EnsemblPlants" id="Zm00001eb152210_P001"/>
    </source>
</evidence>
<dbReference type="GO" id="GO:0000967">
    <property type="term" value="P:rRNA 5'-end processing"/>
    <property type="evidence" value="ECO:0000318"/>
    <property type="project" value="GO_Central"/>
</dbReference>
<accession>A0A804NCY3</accession>
<keyword evidence="4" id="KW-0378">Hydrolase</keyword>
<dbReference type="GO" id="GO:0016787">
    <property type="term" value="F:hydrolase activity"/>
    <property type="evidence" value="ECO:0007669"/>
    <property type="project" value="UniProtKB-KW"/>
</dbReference>
<dbReference type="Pfam" id="PF03652">
    <property type="entry name" value="RuvX"/>
    <property type="match status" value="1"/>
</dbReference>
<dbReference type="Gene3D" id="3.30.420.140">
    <property type="entry name" value="YqgF/RNase H-like domain"/>
    <property type="match status" value="2"/>
</dbReference>
<keyword evidence="1" id="KW-0963">Cytoplasm</keyword>
<keyword evidence="10" id="KW-1267">Proteomics identification</keyword>
<evidence type="ECO:0000256" key="4">
    <source>
        <dbReference type="ARBA" id="ARBA00022801"/>
    </source>
</evidence>
<dbReference type="FunCoup" id="A0A804NCY3">
    <property type="interactions" value="7"/>
</dbReference>
<dbReference type="PANTHER" id="PTHR33317">
    <property type="entry name" value="POLYNUCLEOTIDYL TRANSFERASE, RIBONUCLEASE H-LIKE SUPERFAMILY PROTEIN"/>
    <property type="match status" value="1"/>
</dbReference>
<feature type="domain" description="YqgF/RNase H-like" evidence="7">
    <location>
        <begin position="23"/>
        <end position="219"/>
    </location>
</feature>
<dbReference type="SUPFAM" id="SSF53098">
    <property type="entry name" value="Ribonuclease H-like"/>
    <property type="match status" value="2"/>
</dbReference>
<evidence type="ECO:0000313" key="9">
    <source>
        <dbReference type="Proteomes" id="UP000007305"/>
    </source>
</evidence>
<reference evidence="9" key="1">
    <citation type="submission" date="2015-12" db="EMBL/GenBank/DDBJ databases">
        <title>Update maize B73 reference genome by single molecule sequencing technologies.</title>
        <authorList>
            <consortium name="Maize Genome Sequencing Project"/>
            <person name="Ware D."/>
        </authorList>
    </citation>
    <scope>NUCLEOTIDE SEQUENCE [LARGE SCALE GENOMIC DNA]</scope>
    <source>
        <strain evidence="9">cv. B73</strain>
    </source>
</reference>
<keyword evidence="6" id="KW-1133">Transmembrane helix</keyword>
<dbReference type="InterPro" id="IPR012337">
    <property type="entry name" value="RNaseH-like_sf"/>
</dbReference>
<keyword evidence="6" id="KW-0812">Transmembrane</keyword>
<dbReference type="InParanoid" id="A0A804NCY3"/>
<dbReference type="Proteomes" id="UP000007305">
    <property type="component" value="Chromosome 3"/>
</dbReference>
<feature type="transmembrane region" description="Helical" evidence="6">
    <location>
        <begin position="80"/>
        <end position="103"/>
    </location>
</feature>
<feature type="region of interest" description="Disordered" evidence="5">
    <location>
        <begin position="253"/>
        <end position="287"/>
    </location>
</feature>
<name>A0A804NCY3_MAIZE</name>
<dbReference type="PANTHER" id="PTHR33317:SF1">
    <property type="entry name" value="POLYNUCLEOTIDYL TRANSFERASE, RIBONUCLEASE H-LIKE SUPERFAMILY PROTEIN"/>
    <property type="match status" value="1"/>
</dbReference>
<keyword evidence="9" id="KW-1185">Reference proteome</keyword>
<feature type="transmembrane region" description="Helical" evidence="6">
    <location>
        <begin position="123"/>
        <end position="146"/>
    </location>
</feature>
<evidence type="ECO:0000256" key="3">
    <source>
        <dbReference type="ARBA" id="ARBA00022722"/>
    </source>
</evidence>
<evidence type="ECO:0000259" key="7">
    <source>
        <dbReference type="SMART" id="SM00732"/>
    </source>
</evidence>
<dbReference type="GO" id="GO:0004518">
    <property type="term" value="F:nuclease activity"/>
    <property type="evidence" value="ECO:0007669"/>
    <property type="project" value="UniProtKB-KW"/>
</dbReference>
<reference evidence="8" key="3">
    <citation type="submission" date="2021-05" db="UniProtKB">
        <authorList>
            <consortium name="EnsemblPlants"/>
        </authorList>
    </citation>
    <scope>IDENTIFICATION</scope>
    <source>
        <strain evidence="8">cv. B73</strain>
    </source>
</reference>
<proteinExistence type="evidence at protein level"/>
<reference evidence="8" key="2">
    <citation type="submission" date="2019-07" db="EMBL/GenBank/DDBJ databases">
        <authorList>
            <person name="Seetharam A."/>
            <person name="Woodhouse M."/>
            <person name="Cannon E."/>
        </authorList>
    </citation>
    <scope>NUCLEOTIDE SEQUENCE [LARGE SCALE GENOMIC DNA]</scope>
    <source>
        <strain evidence="8">cv. B73</strain>
    </source>
</reference>
<evidence type="ECO:0000256" key="1">
    <source>
        <dbReference type="ARBA" id="ARBA00022490"/>
    </source>
</evidence>
<evidence type="ECO:0007829" key="10">
    <source>
        <dbReference type="PeptideAtlas" id="A0A804NCY3"/>
    </source>
</evidence>
<dbReference type="InterPro" id="IPR005227">
    <property type="entry name" value="YqgF"/>
</dbReference>
<dbReference type="InterPro" id="IPR037027">
    <property type="entry name" value="YqgF/RNaseH-like_dom_sf"/>
</dbReference>
<dbReference type="FunFam" id="3.30.420.140:FF:000008">
    <property type="entry name" value="Putative pre-16S rRNA nuclease"/>
    <property type="match status" value="1"/>
</dbReference>